<proteinExistence type="predicted"/>
<name>A0A146FW60_ASPKA</name>
<dbReference type="EMBL" id="BCWF01000030">
    <property type="protein sequence ID" value="GAT29950.1"/>
    <property type="molecule type" value="Genomic_DNA"/>
</dbReference>
<dbReference type="AlphaFoldDB" id="A0A146FW60"/>
<dbReference type="Proteomes" id="UP000075230">
    <property type="component" value="Unassembled WGS sequence"/>
</dbReference>
<evidence type="ECO:0000313" key="2">
    <source>
        <dbReference type="Proteomes" id="UP000075230"/>
    </source>
</evidence>
<organism evidence="1 2">
    <name type="scientific">Aspergillus kawachii</name>
    <name type="common">White koji mold</name>
    <name type="synonym">Aspergillus awamori var. kawachi</name>
    <dbReference type="NCBI Taxonomy" id="1069201"/>
    <lineage>
        <taxon>Eukaryota</taxon>
        <taxon>Fungi</taxon>
        <taxon>Dikarya</taxon>
        <taxon>Ascomycota</taxon>
        <taxon>Pezizomycotina</taxon>
        <taxon>Eurotiomycetes</taxon>
        <taxon>Eurotiomycetidae</taxon>
        <taxon>Eurotiales</taxon>
        <taxon>Aspergillaceae</taxon>
        <taxon>Aspergillus</taxon>
        <taxon>Aspergillus subgen. Circumdati</taxon>
    </lineage>
</organism>
<evidence type="ECO:0000313" key="1">
    <source>
        <dbReference type="EMBL" id="GAT29950.1"/>
    </source>
</evidence>
<reference evidence="1 2" key="1">
    <citation type="journal article" date="2016" name="DNA Res.">
        <title>Genome sequence of Aspergillus luchuensis NBRC 4314.</title>
        <authorList>
            <person name="Yamada O."/>
            <person name="Machida M."/>
            <person name="Hosoyama A."/>
            <person name="Goto M."/>
            <person name="Takahashi T."/>
            <person name="Futagami T."/>
            <person name="Yamagata Y."/>
            <person name="Takeuchi M."/>
            <person name="Kobayashi T."/>
            <person name="Koike H."/>
            <person name="Abe K."/>
            <person name="Asai K."/>
            <person name="Arita M."/>
            <person name="Fujita N."/>
            <person name="Fukuda K."/>
            <person name="Higa K."/>
            <person name="Horikawa H."/>
            <person name="Ishikawa T."/>
            <person name="Jinno K."/>
            <person name="Kato Y."/>
            <person name="Kirimura K."/>
            <person name="Mizutani O."/>
            <person name="Nakasone K."/>
            <person name="Sano M."/>
            <person name="Shiraishi Y."/>
            <person name="Tsukahara M."/>
            <person name="Gomi K."/>
        </authorList>
    </citation>
    <scope>NUCLEOTIDE SEQUENCE [LARGE SCALE GENOMIC DNA]</scope>
    <source>
        <strain evidence="1 2">RIB 2604</strain>
    </source>
</reference>
<comment type="caution">
    <text evidence="1">The sequence shown here is derived from an EMBL/GenBank/DDBJ whole genome shotgun (WGS) entry which is preliminary data.</text>
</comment>
<gene>
    <name evidence="1" type="ORF">RIB2604_03102860</name>
</gene>
<sequence length="88" mass="9642">MAGGSVWIGRKNLVIQLAREIGDSRWLQSARVDNFGSHVTVQREKGSIQLSVRDTAPLPMSRGEKRTELTERGIFANPSKGGRHLAGT</sequence>
<accession>A0A146FW60</accession>
<protein>
    <submittedName>
        <fullName evidence="1">Uncharacterized protein</fullName>
    </submittedName>
</protein>
<reference evidence="2" key="2">
    <citation type="submission" date="2016-02" db="EMBL/GenBank/DDBJ databases">
        <title>Genome sequencing of Aspergillus luchuensis NBRC 4314.</title>
        <authorList>
            <person name="Yamada O."/>
        </authorList>
    </citation>
    <scope>NUCLEOTIDE SEQUENCE [LARGE SCALE GENOMIC DNA]</scope>
    <source>
        <strain evidence="2">RIB 2604</strain>
    </source>
</reference>